<name>A0AA90U1W4_9EURY</name>
<keyword evidence="2" id="KW-1185">Reference proteome</keyword>
<dbReference type="EMBL" id="JAVDQI010000011">
    <property type="protein sequence ID" value="MDR6223739.1"/>
    <property type="molecule type" value="Genomic_DNA"/>
</dbReference>
<accession>A0AA90U1W4</accession>
<sequence length="65" mass="7367">MNELDAITTEAPECIECKHFIESIGRPACKAFPYGIPSEIWQGFKKHHESYEGDHGLCFEAIVQN</sequence>
<comment type="caution">
    <text evidence="1">The sequence shown here is derived from an EMBL/GenBank/DDBJ whole genome shotgun (WGS) entry which is preliminary data.</text>
</comment>
<dbReference type="Proteomes" id="UP001185015">
    <property type="component" value="Unassembled WGS sequence"/>
</dbReference>
<gene>
    <name evidence="1" type="ORF">J2750_002215</name>
</gene>
<protein>
    <submittedName>
        <fullName evidence="1">Uncharacterized protein</fullName>
    </submittedName>
</protein>
<dbReference type="AlphaFoldDB" id="A0AA90U1W4"/>
<proteinExistence type="predicted"/>
<organism evidence="1 2">
    <name type="scientific">Methanococcoides alaskense</name>
    <dbReference type="NCBI Taxonomy" id="325778"/>
    <lineage>
        <taxon>Archaea</taxon>
        <taxon>Methanobacteriati</taxon>
        <taxon>Methanobacteriota</taxon>
        <taxon>Stenosarchaea group</taxon>
        <taxon>Methanomicrobia</taxon>
        <taxon>Methanosarcinales</taxon>
        <taxon>Methanosarcinaceae</taxon>
        <taxon>Methanococcoides</taxon>
    </lineage>
</organism>
<evidence type="ECO:0000313" key="2">
    <source>
        <dbReference type="Proteomes" id="UP001185015"/>
    </source>
</evidence>
<reference evidence="1 2" key="1">
    <citation type="submission" date="2023-07" db="EMBL/GenBank/DDBJ databases">
        <title>Genomic Encyclopedia of Type Strains, Phase IV (KMG-IV): sequencing the most valuable type-strain genomes for metagenomic binning, comparative biology and taxonomic classification.</title>
        <authorList>
            <person name="Goeker M."/>
        </authorList>
    </citation>
    <scope>NUCLEOTIDE SEQUENCE [LARGE SCALE GENOMIC DNA]</scope>
    <source>
        <strain evidence="1 2">DSM 17273</strain>
    </source>
</reference>
<dbReference type="RefSeq" id="WP_270095441.1">
    <property type="nucleotide sequence ID" value="NZ_JAQFFK010000001.1"/>
</dbReference>
<evidence type="ECO:0000313" key="1">
    <source>
        <dbReference type="EMBL" id="MDR6223739.1"/>
    </source>
</evidence>